<evidence type="ECO:0000256" key="1">
    <source>
        <dbReference type="SAM" id="Phobius"/>
    </source>
</evidence>
<reference evidence="2" key="1">
    <citation type="journal article" date="2020" name="Nature">
        <title>Giant virus diversity and host interactions through global metagenomics.</title>
        <authorList>
            <person name="Schulz F."/>
            <person name="Roux S."/>
            <person name="Paez-Espino D."/>
            <person name="Jungbluth S."/>
            <person name="Walsh D.A."/>
            <person name="Denef V.J."/>
            <person name="McMahon K.D."/>
            <person name="Konstantinidis K.T."/>
            <person name="Eloe-Fadrosh E.A."/>
            <person name="Kyrpides N.C."/>
            <person name="Woyke T."/>
        </authorList>
    </citation>
    <scope>NUCLEOTIDE SEQUENCE</scope>
    <source>
        <strain evidence="2">GVMAG-M-3300009151-35</strain>
    </source>
</reference>
<organism evidence="2">
    <name type="scientific">viral metagenome</name>
    <dbReference type="NCBI Taxonomy" id="1070528"/>
    <lineage>
        <taxon>unclassified sequences</taxon>
        <taxon>metagenomes</taxon>
        <taxon>organismal metagenomes</taxon>
    </lineage>
</organism>
<dbReference type="EMBL" id="MN738903">
    <property type="protein sequence ID" value="QHT30605.1"/>
    <property type="molecule type" value="Genomic_DNA"/>
</dbReference>
<keyword evidence="1" id="KW-0472">Membrane</keyword>
<feature type="transmembrane region" description="Helical" evidence="1">
    <location>
        <begin position="12"/>
        <end position="32"/>
    </location>
</feature>
<evidence type="ECO:0000313" key="2">
    <source>
        <dbReference type="EMBL" id="QHT30605.1"/>
    </source>
</evidence>
<sequence>MNLRDYRILNLAVIDYVVTFVFVLILHSYMWFYADISNKTKRTYLQYIISLLYIFISILGLATILHFFFGIKSVFSKYLGFND</sequence>
<keyword evidence="1" id="KW-0812">Transmembrane</keyword>
<dbReference type="AlphaFoldDB" id="A0A6C0ETJ7"/>
<accession>A0A6C0ETJ7</accession>
<name>A0A6C0ETJ7_9ZZZZ</name>
<protein>
    <submittedName>
        <fullName evidence="2">Uncharacterized protein</fullName>
    </submittedName>
</protein>
<proteinExistence type="predicted"/>
<keyword evidence="1" id="KW-1133">Transmembrane helix</keyword>
<feature type="transmembrane region" description="Helical" evidence="1">
    <location>
        <begin position="44"/>
        <end position="69"/>
    </location>
</feature>